<proteinExistence type="predicted"/>
<name>A0A512HC40_9PROT</name>
<evidence type="ECO:0000313" key="3">
    <source>
        <dbReference type="Proteomes" id="UP000321567"/>
    </source>
</evidence>
<dbReference type="PANTHER" id="PTHR37477">
    <property type="entry name" value="COBALT-PRECORRIN-5A HYDROLASE"/>
    <property type="match status" value="1"/>
</dbReference>
<dbReference type="SUPFAM" id="SSF159664">
    <property type="entry name" value="CobE/GbiG C-terminal domain-like"/>
    <property type="match status" value="1"/>
</dbReference>
<dbReference type="EMBL" id="BJZO01000147">
    <property type="protein sequence ID" value="GEO83013.1"/>
    <property type="molecule type" value="Genomic_DNA"/>
</dbReference>
<dbReference type="Gene3D" id="3.30.420.180">
    <property type="entry name" value="CobE/GbiG C-terminal domain"/>
    <property type="match status" value="1"/>
</dbReference>
<evidence type="ECO:0000259" key="1">
    <source>
        <dbReference type="Pfam" id="PF01890"/>
    </source>
</evidence>
<comment type="caution">
    <text evidence="2">The sequence shown here is derived from an EMBL/GenBank/DDBJ whole genome shotgun (WGS) entry which is preliminary data.</text>
</comment>
<reference evidence="2 3" key="1">
    <citation type="submission" date="2019-07" db="EMBL/GenBank/DDBJ databases">
        <title>Whole genome shotgun sequence of Rhodospirillum oryzae NBRC 107573.</title>
        <authorList>
            <person name="Hosoyama A."/>
            <person name="Uohara A."/>
            <person name="Ohji S."/>
            <person name="Ichikawa N."/>
        </authorList>
    </citation>
    <scope>NUCLEOTIDE SEQUENCE [LARGE SCALE GENOMIC DNA]</scope>
    <source>
        <strain evidence="2 3">NBRC 107573</strain>
    </source>
</reference>
<sequence>MSVGVGCSSSCSPETLAALVRATLAEAAVPLDRIACIATLDRRVPHPAVQGLARALGGVPVRGFSPETLNAVAPERLRTVSEKTRQTVGCASVAEAAALCALGSRARLLIPRRADARATCAVATSPSHGP</sequence>
<dbReference type="InterPro" id="IPR052553">
    <property type="entry name" value="CbiG_hydrolase"/>
</dbReference>
<dbReference type="AlphaFoldDB" id="A0A512HC40"/>
<dbReference type="Pfam" id="PF01890">
    <property type="entry name" value="CbiG_C"/>
    <property type="match status" value="1"/>
</dbReference>
<dbReference type="InterPro" id="IPR002750">
    <property type="entry name" value="CobE/GbiG_C"/>
</dbReference>
<protein>
    <recommendedName>
        <fullName evidence="1">CobE/GbiG C-terminal domain-containing protein</fullName>
    </recommendedName>
</protein>
<feature type="domain" description="CobE/GbiG C-terminal" evidence="1">
    <location>
        <begin position="2"/>
        <end position="123"/>
    </location>
</feature>
<dbReference type="InterPro" id="IPR036518">
    <property type="entry name" value="CobE/GbiG_C_sf"/>
</dbReference>
<organism evidence="2 3">
    <name type="scientific">Pararhodospirillum oryzae</name>
    <dbReference type="NCBI Taxonomy" id="478448"/>
    <lineage>
        <taxon>Bacteria</taxon>
        <taxon>Pseudomonadati</taxon>
        <taxon>Pseudomonadota</taxon>
        <taxon>Alphaproteobacteria</taxon>
        <taxon>Rhodospirillales</taxon>
        <taxon>Rhodospirillaceae</taxon>
        <taxon>Pararhodospirillum</taxon>
    </lineage>
</organism>
<keyword evidence="3" id="KW-1185">Reference proteome</keyword>
<dbReference type="PANTHER" id="PTHR37477:SF1">
    <property type="entry name" value="COBALT-PRECORRIN-5A HYDROLASE"/>
    <property type="match status" value="1"/>
</dbReference>
<dbReference type="Proteomes" id="UP000321567">
    <property type="component" value="Unassembled WGS sequence"/>
</dbReference>
<dbReference type="GO" id="GO:0009236">
    <property type="term" value="P:cobalamin biosynthetic process"/>
    <property type="evidence" value="ECO:0007669"/>
    <property type="project" value="InterPro"/>
</dbReference>
<gene>
    <name evidence="2" type="ORF">ROR02_31440</name>
</gene>
<accession>A0A512HC40</accession>
<evidence type="ECO:0000313" key="2">
    <source>
        <dbReference type="EMBL" id="GEO83013.1"/>
    </source>
</evidence>